<dbReference type="AlphaFoldDB" id="A0A1S7QR45"/>
<dbReference type="EMBL" id="FBWG01000028">
    <property type="protein sequence ID" value="CUX40820.1"/>
    <property type="molecule type" value="Genomic_DNA"/>
</dbReference>
<accession>A0A1S7QR45</accession>
<name>A0A1S7QR45_9HYPH</name>
<evidence type="ECO:0000313" key="2">
    <source>
        <dbReference type="Proteomes" id="UP000191987"/>
    </source>
</evidence>
<reference evidence="1 2" key="1">
    <citation type="submission" date="2016-01" db="EMBL/GenBank/DDBJ databases">
        <authorList>
            <person name="Oliw E.H."/>
        </authorList>
    </citation>
    <scope>NUCLEOTIDE SEQUENCE [LARGE SCALE GENOMIC DNA]</scope>
    <source>
        <strain evidence="1 2">Zutra 3-1</strain>
    </source>
</reference>
<proteinExistence type="predicted"/>
<evidence type="ECO:0000313" key="1">
    <source>
        <dbReference type="EMBL" id="CUX40820.1"/>
    </source>
</evidence>
<organism evidence="1 2">
    <name type="scientific">Agrobacterium deltaense Zutra 3/1</name>
    <dbReference type="NCBI Taxonomy" id="1183427"/>
    <lineage>
        <taxon>Bacteria</taxon>
        <taxon>Pseudomonadati</taxon>
        <taxon>Pseudomonadota</taxon>
        <taxon>Alphaproteobacteria</taxon>
        <taxon>Hyphomicrobiales</taxon>
        <taxon>Rhizobiaceae</taxon>
        <taxon>Rhizobium/Agrobacterium group</taxon>
        <taxon>Agrobacterium</taxon>
    </lineage>
</organism>
<gene>
    <name evidence="1" type="ORF">AGR7C_Lc100067</name>
</gene>
<dbReference type="Proteomes" id="UP000191987">
    <property type="component" value="Unassembled WGS sequence"/>
</dbReference>
<sequence length="131" mass="14644">MSTTSPNAPYRKLCWLISVAALSQKIRRTRSLGVFIMRHTDKRGPSKLPSPVMLARCAQRGMGRTQIAEHYGASVSRVTTRCKELGIIAPLYGKNWNEARFDFTTVVVRRFGSSITLPCPSIYAKVLESRA</sequence>
<protein>
    <submittedName>
        <fullName evidence="1">Uncharacterized protein</fullName>
    </submittedName>
</protein>